<keyword evidence="3" id="KW-1185">Reference proteome</keyword>
<evidence type="ECO:0000313" key="2">
    <source>
        <dbReference type="EMBL" id="APU67684.1"/>
    </source>
</evidence>
<reference evidence="2 3" key="1">
    <citation type="submission" date="2016-07" db="EMBL/GenBank/DDBJ databases">
        <title>Multi-omics approach to identify versatile polysaccharide utilization systems of a marine flavobacterium Gramella flava.</title>
        <authorList>
            <person name="Tang K."/>
        </authorList>
    </citation>
    <scope>NUCLEOTIDE SEQUENCE [LARGE SCALE GENOMIC DNA]</scope>
    <source>
        <strain evidence="2 3">JLT2011</strain>
    </source>
</reference>
<gene>
    <name evidence="2" type="ORF">GRFL_0960</name>
</gene>
<sequence>MKKFLAAVFSSFLSLHPQQLSKKPTLNEQYFPAKAGANIQPIFNYTIAFLKISIFVKYSFPKRNFKQKKTAKFAVRCK</sequence>
<keyword evidence="1" id="KW-0472">Membrane</keyword>
<evidence type="ECO:0000313" key="3">
    <source>
        <dbReference type="Proteomes" id="UP000186230"/>
    </source>
</evidence>
<dbReference type="KEGG" id="gfl:GRFL_0960"/>
<dbReference type="EMBL" id="CP016359">
    <property type="protein sequence ID" value="APU67684.1"/>
    <property type="molecule type" value="Genomic_DNA"/>
</dbReference>
<evidence type="ECO:0000256" key="1">
    <source>
        <dbReference type="SAM" id="Phobius"/>
    </source>
</evidence>
<accession>A0A1L7I396</accession>
<keyword evidence="1" id="KW-0812">Transmembrane</keyword>
<dbReference type="Proteomes" id="UP000186230">
    <property type="component" value="Chromosome"/>
</dbReference>
<protein>
    <submittedName>
        <fullName evidence="2">Uncharacterized protein</fullName>
    </submittedName>
</protein>
<organism evidence="2 3">
    <name type="scientific">Christiangramia flava JLT2011</name>
    <dbReference type="NCBI Taxonomy" id="1229726"/>
    <lineage>
        <taxon>Bacteria</taxon>
        <taxon>Pseudomonadati</taxon>
        <taxon>Bacteroidota</taxon>
        <taxon>Flavobacteriia</taxon>
        <taxon>Flavobacteriales</taxon>
        <taxon>Flavobacteriaceae</taxon>
        <taxon>Christiangramia</taxon>
    </lineage>
</organism>
<feature type="transmembrane region" description="Helical" evidence="1">
    <location>
        <begin position="42"/>
        <end position="60"/>
    </location>
</feature>
<dbReference type="AlphaFoldDB" id="A0A1L7I396"/>
<name>A0A1L7I396_9FLAO</name>
<keyword evidence="1" id="KW-1133">Transmembrane helix</keyword>
<proteinExistence type="predicted"/>
<dbReference type="RefSeq" id="WP_157492994.1">
    <property type="nucleotide sequence ID" value="NZ_CP016359.1"/>
</dbReference>